<comment type="caution">
    <text evidence="2">The sequence shown here is derived from an EMBL/GenBank/DDBJ whole genome shotgun (WGS) entry which is preliminary data.</text>
</comment>
<gene>
    <name evidence="2" type="ORF">KHLLAP_LOCUS13664</name>
</gene>
<dbReference type="Proteomes" id="UP001295740">
    <property type="component" value="Unassembled WGS sequence"/>
</dbReference>
<evidence type="ECO:0000256" key="1">
    <source>
        <dbReference type="SAM" id="MobiDB-lite"/>
    </source>
</evidence>
<reference evidence="2" key="1">
    <citation type="submission" date="2023-10" db="EMBL/GenBank/DDBJ databases">
        <authorList>
            <person name="Hackl T."/>
        </authorList>
    </citation>
    <scope>NUCLEOTIDE SEQUENCE</scope>
</reference>
<accession>A0AAI8VSB3</accession>
<sequence>MSGIKGARNDRWAPPPDPDRPNCPYVPGFQTGIETHRPPTLFGGRLYGRGERPDPSGEWLSNATQSEHVLAYPPLETSSPIQPATANLTVIKTISIGNARGAQLVACRVAPQDGKPPYSAVAKIYDALYYPFSDYIIRAPIDVVDMADEDYSREAAAYEHLKTRGSTGSFAPAYFGSWTLRMPITKDGKTIQRPVRLILMEHLDGPSMRDMYARNASGPNATLDGFHLEEEYRLEVLARLMDGLSRQLHMGVAQRDVAPRNVVVVPPPAARPSTKPVPRVVLVDYNKSIVYERTKFGQRACQKMELPPNPMERYWDESLPDLAGWIPHEWYRTSRLRQEWLTNRFGGEKRSLYAPIKKTLEFTDEADELNPTTKNVSTYVVADAAGPTARAISPHRKRTRPVVLKEVAPPPVMMPGDRYSTWPIQVIPPHLMQNQHPEFDD</sequence>
<feature type="region of interest" description="Disordered" evidence="1">
    <location>
        <begin position="1"/>
        <end position="23"/>
    </location>
</feature>
<organism evidence="2 3">
    <name type="scientific">Anthostomella pinea</name>
    <dbReference type="NCBI Taxonomy" id="933095"/>
    <lineage>
        <taxon>Eukaryota</taxon>
        <taxon>Fungi</taxon>
        <taxon>Dikarya</taxon>
        <taxon>Ascomycota</taxon>
        <taxon>Pezizomycotina</taxon>
        <taxon>Sordariomycetes</taxon>
        <taxon>Xylariomycetidae</taxon>
        <taxon>Xylariales</taxon>
        <taxon>Xylariaceae</taxon>
        <taxon>Anthostomella</taxon>
    </lineage>
</organism>
<dbReference type="SUPFAM" id="SSF56112">
    <property type="entry name" value="Protein kinase-like (PK-like)"/>
    <property type="match status" value="1"/>
</dbReference>
<proteinExistence type="predicted"/>
<evidence type="ECO:0000313" key="3">
    <source>
        <dbReference type="Proteomes" id="UP001295740"/>
    </source>
</evidence>
<protein>
    <submittedName>
        <fullName evidence="2">Uu.00g013150.m01.CDS01</fullName>
    </submittedName>
</protein>
<evidence type="ECO:0000313" key="2">
    <source>
        <dbReference type="EMBL" id="CAJ2513196.1"/>
    </source>
</evidence>
<dbReference type="AlphaFoldDB" id="A0AAI8VSB3"/>
<name>A0AAI8VSB3_9PEZI</name>
<dbReference type="InterPro" id="IPR011009">
    <property type="entry name" value="Kinase-like_dom_sf"/>
</dbReference>
<dbReference type="EMBL" id="CAUWAG010000020">
    <property type="protein sequence ID" value="CAJ2513196.1"/>
    <property type="molecule type" value="Genomic_DNA"/>
</dbReference>
<keyword evidence="3" id="KW-1185">Reference proteome</keyword>